<dbReference type="OrthoDB" id="2212653at2759"/>
<reference evidence="2" key="1">
    <citation type="journal article" date="2016" name="Proc. Natl. Acad. Sci. U.S.A.">
        <title>Lipid metabolic changes in an early divergent fungus govern the establishment of a mutualistic symbiosis with endobacteria.</title>
        <authorList>
            <person name="Lastovetsky O.A."/>
            <person name="Gaspar M.L."/>
            <person name="Mondo S.J."/>
            <person name="LaButti K.M."/>
            <person name="Sandor L."/>
            <person name="Grigoriev I.V."/>
            <person name="Henry S.A."/>
            <person name="Pawlowska T.E."/>
        </authorList>
    </citation>
    <scope>NUCLEOTIDE SEQUENCE [LARGE SCALE GENOMIC DNA]</scope>
    <source>
        <strain evidence="2">ATCC 52814</strain>
    </source>
</reference>
<feature type="signal peptide" evidence="1">
    <location>
        <begin position="1"/>
        <end position="19"/>
    </location>
</feature>
<organism evidence="2">
    <name type="scientific">Rhizopus microsporus var. microsporus</name>
    <dbReference type="NCBI Taxonomy" id="86635"/>
    <lineage>
        <taxon>Eukaryota</taxon>
        <taxon>Fungi</taxon>
        <taxon>Fungi incertae sedis</taxon>
        <taxon>Mucoromycota</taxon>
        <taxon>Mucoromycotina</taxon>
        <taxon>Mucoromycetes</taxon>
        <taxon>Mucorales</taxon>
        <taxon>Mucorineae</taxon>
        <taxon>Rhizopodaceae</taxon>
        <taxon>Rhizopus</taxon>
    </lineage>
</organism>
<dbReference type="Proteomes" id="UP000242414">
    <property type="component" value="Unassembled WGS sequence"/>
</dbReference>
<name>A0A1X0RFY6_RHIZD</name>
<feature type="chain" id="PRO_5013140322" evidence="1">
    <location>
        <begin position="20"/>
        <end position="171"/>
    </location>
</feature>
<dbReference type="EMBL" id="KV921861">
    <property type="protein sequence ID" value="ORE10924.1"/>
    <property type="molecule type" value="Genomic_DNA"/>
</dbReference>
<sequence length="171" mass="19000">MRFITLAAVVALLSNPVLSAMTGPNDPRIEQWNRMKIAMPDGILPEENPIVRVNEEQSSPLTRPMHRHQLNQGQGYKQMAMPQNLKHVAPLPPRAAQVVSSRASKQAASPTPRPFRKLIALDDKGNRQTLSTEETSARALLKKGLIQEKQVVGMDSEGNVEILDIPAYNRH</sequence>
<evidence type="ECO:0000313" key="2">
    <source>
        <dbReference type="EMBL" id="ORE10924.1"/>
    </source>
</evidence>
<keyword evidence="1" id="KW-0732">Signal</keyword>
<gene>
    <name evidence="2" type="ORF">BCV72DRAFT_238474</name>
</gene>
<evidence type="ECO:0000256" key="1">
    <source>
        <dbReference type="SAM" id="SignalP"/>
    </source>
</evidence>
<dbReference type="AlphaFoldDB" id="A0A1X0RFY6"/>
<proteinExistence type="predicted"/>
<accession>A0A1X0RFY6</accession>
<protein>
    <submittedName>
        <fullName evidence="2">Uncharacterized protein</fullName>
    </submittedName>
</protein>
<dbReference type="VEuPathDB" id="FungiDB:BCV72DRAFT_238474"/>